<organism evidence="2 3">
    <name type="scientific">Duganella qianjiadongensis</name>
    <dbReference type="NCBI Taxonomy" id="2692176"/>
    <lineage>
        <taxon>Bacteria</taxon>
        <taxon>Pseudomonadati</taxon>
        <taxon>Pseudomonadota</taxon>
        <taxon>Betaproteobacteria</taxon>
        <taxon>Burkholderiales</taxon>
        <taxon>Oxalobacteraceae</taxon>
        <taxon>Telluria group</taxon>
        <taxon>Duganella</taxon>
    </lineage>
</organism>
<name>A0ABW9VHF4_9BURK</name>
<evidence type="ECO:0000313" key="2">
    <source>
        <dbReference type="EMBL" id="MYM38003.1"/>
    </source>
</evidence>
<evidence type="ECO:0000256" key="1">
    <source>
        <dbReference type="SAM" id="SignalP"/>
    </source>
</evidence>
<evidence type="ECO:0000313" key="3">
    <source>
        <dbReference type="Proteomes" id="UP000478090"/>
    </source>
</evidence>
<evidence type="ECO:0008006" key="4">
    <source>
        <dbReference type="Google" id="ProtNLM"/>
    </source>
</evidence>
<protein>
    <recommendedName>
        <fullName evidence="4">DUF3016 domain-containing protein</fullName>
    </recommendedName>
</protein>
<accession>A0ABW9VHF4</accession>
<gene>
    <name evidence="2" type="ORF">GTP27_01535</name>
</gene>
<proteinExistence type="predicted"/>
<feature type="chain" id="PRO_5045263509" description="DUF3016 domain-containing protein" evidence="1">
    <location>
        <begin position="21"/>
        <end position="166"/>
    </location>
</feature>
<feature type="signal peptide" evidence="1">
    <location>
        <begin position="1"/>
        <end position="20"/>
    </location>
</feature>
<dbReference type="Proteomes" id="UP000478090">
    <property type="component" value="Unassembled WGS sequence"/>
</dbReference>
<reference evidence="2 3" key="1">
    <citation type="submission" date="2019-12" db="EMBL/GenBank/DDBJ databases">
        <title>Novel species isolated from a subtropical stream in China.</title>
        <authorList>
            <person name="Lu H."/>
        </authorList>
    </citation>
    <scope>NUCLEOTIDE SEQUENCE [LARGE SCALE GENOMIC DNA]</scope>
    <source>
        <strain evidence="2 3">CY13W</strain>
    </source>
</reference>
<sequence>MKKIITLMLAAFSFAPWCSATEQERTGASDAPVAVEVFFIPNGLSFGVHINEAILQQIGCTYIIEDLATSSTLLKLISDARDYPQSSVDMKEKFETRNKLVFHFQNRKDVSVTFSQKYSNQTYIDANWNSEPIHLNGNVIEKIRSLLKEKRIEQINKNASKNCSAI</sequence>
<dbReference type="RefSeq" id="WP_161037423.1">
    <property type="nucleotide sequence ID" value="NZ_WWCM01000001.1"/>
</dbReference>
<keyword evidence="1" id="KW-0732">Signal</keyword>
<comment type="caution">
    <text evidence="2">The sequence shown here is derived from an EMBL/GenBank/DDBJ whole genome shotgun (WGS) entry which is preliminary data.</text>
</comment>
<dbReference type="EMBL" id="WWCM01000001">
    <property type="protein sequence ID" value="MYM38003.1"/>
    <property type="molecule type" value="Genomic_DNA"/>
</dbReference>
<keyword evidence="3" id="KW-1185">Reference proteome</keyword>